<comment type="caution">
    <text evidence="1">The sequence shown here is derived from an EMBL/GenBank/DDBJ whole genome shotgun (WGS) entry which is preliminary data.</text>
</comment>
<protein>
    <submittedName>
        <fullName evidence="1">Uncharacterized protein</fullName>
    </submittedName>
</protein>
<accession>A0A8H6G0Q3</accession>
<organism evidence="1 2">
    <name type="scientific">Letharia columbiana</name>
    <dbReference type="NCBI Taxonomy" id="112416"/>
    <lineage>
        <taxon>Eukaryota</taxon>
        <taxon>Fungi</taxon>
        <taxon>Dikarya</taxon>
        <taxon>Ascomycota</taxon>
        <taxon>Pezizomycotina</taxon>
        <taxon>Lecanoromycetes</taxon>
        <taxon>OSLEUM clade</taxon>
        <taxon>Lecanoromycetidae</taxon>
        <taxon>Lecanorales</taxon>
        <taxon>Lecanorineae</taxon>
        <taxon>Parmeliaceae</taxon>
        <taxon>Letharia</taxon>
    </lineage>
</organism>
<gene>
    <name evidence="1" type="ORF">HO173_003630</name>
</gene>
<evidence type="ECO:0000313" key="1">
    <source>
        <dbReference type="EMBL" id="KAF6238350.1"/>
    </source>
</evidence>
<evidence type="ECO:0000313" key="2">
    <source>
        <dbReference type="Proteomes" id="UP000578531"/>
    </source>
</evidence>
<dbReference type="Proteomes" id="UP000578531">
    <property type="component" value="Unassembled WGS sequence"/>
</dbReference>
<proteinExistence type="predicted"/>
<dbReference type="GeneID" id="59285296"/>
<dbReference type="EMBL" id="JACCJC010000010">
    <property type="protein sequence ID" value="KAF6238350.1"/>
    <property type="molecule type" value="Genomic_DNA"/>
</dbReference>
<dbReference type="RefSeq" id="XP_037167657.1">
    <property type="nucleotide sequence ID" value="XM_037305555.1"/>
</dbReference>
<dbReference type="AlphaFoldDB" id="A0A8H6G0Q3"/>
<sequence>MRASSSGSLDMAVVDTHTLLAEVEYSLNTAENASTGSITPFEALYGVKPRDFRASIIPGRDSAPTDFIKARETIRNDTSDAIKLAQAKMAARYDAKHRIPDLVGSVYLKLARNGAAGYHIPKNSLNESFKECKCDSSGTHLYQRLKGYSKVSKAGNGRERQGVARDEWPFSFGRYHDPRYVRSSIKAKTESAARKQIGCC</sequence>
<keyword evidence="2" id="KW-1185">Reference proteome</keyword>
<dbReference type="OrthoDB" id="5153691at2759"/>
<reference evidence="1 2" key="1">
    <citation type="journal article" date="2020" name="Genomics">
        <title>Complete, high-quality genomes from long-read metagenomic sequencing of two wolf lichen thalli reveals enigmatic genome architecture.</title>
        <authorList>
            <person name="McKenzie S.K."/>
            <person name="Walston R.F."/>
            <person name="Allen J.L."/>
        </authorList>
    </citation>
    <scope>NUCLEOTIDE SEQUENCE [LARGE SCALE GENOMIC DNA]</scope>
    <source>
        <strain evidence="1">WasteWater2</strain>
    </source>
</reference>
<name>A0A8H6G0Q3_9LECA</name>